<dbReference type="EMBL" id="MTZU01000075">
    <property type="protein sequence ID" value="PCE29810.1"/>
    <property type="molecule type" value="Genomic_DNA"/>
</dbReference>
<evidence type="ECO:0000313" key="2">
    <source>
        <dbReference type="Proteomes" id="UP000217994"/>
    </source>
</evidence>
<dbReference type="Proteomes" id="UP000217994">
    <property type="component" value="Unassembled WGS sequence"/>
</dbReference>
<protein>
    <submittedName>
        <fullName evidence="1">Thioredoxin family protein</fullName>
    </submittedName>
</protein>
<feature type="non-terminal residue" evidence="1">
    <location>
        <position position="1"/>
    </location>
</feature>
<gene>
    <name evidence="1" type="ORF">BZL54_23665</name>
</gene>
<name>A0A2A4FAX3_9BURK</name>
<sequence>RLSVERTLSSIDRLMALHGRVLLARGDARKGAPLDAPALVATVRRQTAAAIQGAANVYERQALISEAADTLTDAGLLDDSDTLLKAELPHSATPYYFMSGLAANAKARGDKAAALDWYRNAYDRATGTATRLRWGATYFANAVELAPDDAARIEGIASSVLAQAGQTRDAFYGANLRALTKVVAQLTRWRNGGAHDTSVRSVVKQFDGVCGKLPAGDPQAATCERLIQPVKA</sequence>
<proteinExistence type="predicted"/>
<accession>A0A2A4FAX3</accession>
<evidence type="ECO:0000313" key="1">
    <source>
        <dbReference type="EMBL" id="PCE29810.1"/>
    </source>
</evidence>
<organism evidence="1 2">
    <name type="scientific">Burkholderia ubonensis subsp. mesacidophila</name>
    <dbReference type="NCBI Taxonomy" id="265293"/>
    <lineage>
        <taxon>Bacteria</taxon>
        <taxon>Pseudomonadati</taxon>
        <taxon>Pseudomonadota</taxon>
        <taxon>Betaproteobacteria</taxon>
        <taxon>Burkholderiales</taxon>
        <taxon>Burkholderiaceae</taxon>
        <taxon>Burkholderia</taxon>
        <taxon>Burkholderia cepacia complex</taxon>
    </lineage>
</organism>
<comment type="caution">
    <text evidence="1">The sequence shown here is derived from an EMBL/GenBank/DDBJ whole genome shotgun (WGS) entry which is preliminary data.</text>
</comment>
<dbReference type="AlphaFoldDB" id="A0A2A4FAX3"/>
<reference evidence="1 2" key="1">
    <citation type="submission" date="2017-01" db="EMBL/GenBank/DDBJ databases">
        <title>Whole-Genome Shotgun Sequencing of Two beta-Proteobacterial Species in Search of the Bulgecin Biosynthetic Cluster.</title>
        <authorList>
            <person name="Horsman M.E."/>
            <person name="Marous D.R."/>
            <person name="Li R."/>
            <person name="Oliver R.A."/>
            <person name="Byun B."/>
            <person name="Emrich S.J."/>
            <person name="Boggess B."/>
            <person name="Townsend C.A."/>
            <person name="Mobashery S."/>
        </authorList>
    </citation>
    <scope>NUCLEOTIDE SEQUENCE [LARGE SCALE GENOMIC DNA]</scope>
    <source>
        <strain evidence="1 2">ATCC 31433</strain>
    </source>
</reference>